<dbReference type="RefSeq" id="WP_066352248.1">
    <property type="nucleotide sequence ID" value="NZ_LOED01000006.1"/>
</dbReference>
<dbReference type="PATRIC" id="fig|520764.3.peg.772"/>
<evidence type="ECO:0000256" key="7">
    <source>
        <dbReference type="SAM" id="Phobius"/>
    </source>
</evidence>
<dbReference type="InterPro" id="IPR024449">
    <property type="entry name" value="Anti-sigma_RsgI_N"/>
</dbReference>
<feature type="domain" description="RsgI N-terminal anti-sigma" evidence="8">
    <location>
        <begin position="1"/>
        <end position="49"/>
    </location>
</feature>
<evidence type="ECO:0000256" key="6">
    <source>
        <dbReference type="SAM" id="MobiDB-lite"/>
    </source>
</evidence>
<feature type="compositionally biased region" description="Basic and acidic residues" evidence="6">
    <location>
        <begin position="250"/>
        <end position="313"/>
    </location>
</feature>
<name>A0A140LBL3_9FIRM</name>
<evidence type="ECO:0000256" key="4">
    <source>
        <dbReference type="ARBA" id="ARBA00022989"/>
    </source>
</evidence>
<keyword evidence="4 7" id="KW-1133">Transmembrane helix</keyword>
<dbReference type="STRING" id="520764.AN618_07460"/>
<evidence type="ECO:0000256" key="2">
    <source>
        <dbReference type="ARBA" id="ARBA00022475"/>
    </source>
</evidence>
<evidence type="ECO:0000256" key="1">
    <source>
        <dbReference type="ARBA" id="ARBA00004162"/>
    </source>
</evidence>
<feature type="transmembrane region" description="Helical" evidence="7">
    <location>
        <begin position="52"/>
        <end position="73"/>
    </location>
</feature>
<evidence type="ECO:0000256" key="5">
    <source>
        <dbReference type="ARBA" id="ARBA00023136"/>
    </source>
</evidence>
<evidence type="ECO:0000256" key="3">
    <source>
        <dbReference type="ARBA" id="ARBA00022692"/>
    </source>
</evidence>
<dbReference type="Pfam" id="PF12791">
    <property type="entry name" value="RsgI_N"/>
    <property type="match status" value="1"/>
</dbReference>
<feature type="compositionally biased region" description="Basic and acidic residues" evidence="6">
    <location>
        <begin position="321"/>
        <end position="343"/>
    </location>
</feature>
<reference evidence="9 10" key="1">
    <citation type="submission" date="2015-12" db="EMBL/GenBank/DDBJ databases">
        <title>Draft genome sequnece of Fervidicola ferrireducens strain Y170.</title>
        <authorList>
            <person name="Patel B.K."/>
        </authorList>
    </citation>
    <scope>NUCLEOTIDE SEQUENCE [LARGE SCALE GENOMIC DNA]</scope>
    <source>
        <strain evidence="9 10">Y170</strain>
    </source>
</reference>
<evidence type="ECO:0000313" key="10">
    <source>
        <dbReference type="Proteomes" id="UP000070427"/>
    </source>
</evidence>
<dbReference type="GO" id="GO:0005886">
    <property type="term" value="C:plasma membrane"/>
    <property type="evidence" value="ECO:0007669"/>
    <property type="project" value="UniProtKB-SubCell"/>
</dbReference>
<dbReference type="OrthoDB" id="9800626at2"/>
<keyword evidence="2" id="KW-1003">Cell membrane</keyword>
<keyword evidence="5 7" id="KW-0472">Membrane</keyword>
<dbReference type="EMBL" id="LOED01000006">
    <property type="protein sequence ID" value="KXG77938.1"/>
    <property type="molecule type" value="Genomic_DNA"/>
</dbReference>
<dbReference type="PROSITE" id="PS51849">
    <property type="entry name" value="RSGI_N"/>
    <property type="match status" value="1"/>
</dbReference>
<organism evidence="9 10">
    <name type="scientific">Fervidicola ferrireducens</name>
    <dbReference type="NCBI Taxonomy" id="520764"/>
    <lineage>
        <taxon>Bacteria</taxon>
        <taxon>Bacillati</taxon>
        <taxon>Bacillota</taxon>
        <taxon>Clostridia</taxon>
        <taxon>Thermosediminibacterales</taxon>
        <taxon>Thermosediminibacteraceae</taxon>
        <taxon>Fervidicola</taxon>
    </lineage>
</organism>
<accession>A0A140LBL3</accession>
<gene>
    <name evidence="9" type="primary">rsgI</name>
    <name evidence="9" type="ORF">AN618_07460</name>
</gene>
<evidence type="ECO:0000259" key="8">
    <source>
        <dbReference type="PROSITE" id="PS51849"/>
    </source>
</evidence>
<dbReference type="FunCoup" id="A0A140LBL3">
    <property type="interactions" value="50"/>
</dbReference>
<dbReference type="Proteomes" id="UP000070427">
    <property type="component" value="Unassembled WGS sequence"/>
</dbReference>
<protein>
    <submittedName>
        <fullName evidence="9">Anti-sigma-I factor RsgI</fullName>
    </submittedName>
</protein>
<dbReference type="InterPro" id="IPR055431">
    <property type="entry name" value="RsgI_M"/>
</dbReference>
<evidence type="ECO:0000313" key="9">
    <source>
        <dbReference type="EMBL" id="KXG77938.1"/>
    </source>
</evidence>
<keyword evidence="10" id="KW-1185">Reference proteome</keyword>
<dbReference type="InParanoid" id="A0A140LBL3"/>
<dbReference type="AlphaFoldDB" id="A0A140LBL3"/>
<feature type="region of interest" description="Disordered" evidence="6">
    <location>
        <begin position="250"/>
        <end position="343"/>
    </location>
</feature>
<proteinExistence type="predicted"/>
<keyword evidence="3 7" id="KW-0812">Transmembrane</keyword>
<comment type="subcellular location">
    <subcellularLocation>
        <location evidence="1">Cell membrane</location>
        <topology evidence="1">Single-pass membrane protein</topology>
    </subcellularLocation>
</comment>
<dbReference type="Pfam" id="PF23750">
    <property type="entry name" value="RsgI_M"/>
    <property type="match status" value="1"/>
</dbReference>
<sequence>MKAVIVDIQRDYIIAVNQKGEFIKVHNKYKDRQIGDEIDIREIDTRMIFRRIASIAAVLIITAILTGYGMAFYRPVTYVTMDVNPSVEISLNRFDRTVDVVGLNEEGERLVGDGKSFRALPAEEVVGILLDRAREQKFLTVESVVMITISNLKDEKKLDLERKLEYTVRKELEKVKGENGISVQQEGGNEVELYVQHASIKLHNEAKKLGISQGKLVLYEKLKERDSKLELENIKKMQVKDILEELKFSSGNEEKENEGKAGDTPKKPEKGLKEEKKLKENQAIDDGKNKIVKTNEEKINQKQEVKINKKENDAGYGKQQNKPDKEKVPRLKEKSKNSPERPK</sequence>
<comment type="caution">
    <text evidence="9">The sequence shown here is derived from an EMBL/GenBank/DDBJ whole genome shotgun (WGS) entry which is preliminary data.</text>
</comment>